<comment type="caution">
    <text evidence="8">Lacks conserved residue(s) required for the propagation of feature annotation.</text>
</comment>
<comment type="similarity">
    <text evidence="8">Belongs to the MntP (TC 9.B.29) family.</text>
</comment>
<evidence type="ECO:0000256" key="7">
    <source>
        <dbReference type="ARBA" id="ARBA00023211"/>
    </source>
</evidence>
<evidence type="ECO:0000256" key="8">
    <source>
        <dbReference type="HAMAP-Rule" id="MF_01521"/>
    </source>
</evidence>
<dbReference type="Proteomes" id="UP000183918">
    <property type="component" value="Unassembled WGS sequence"/>
</dbReference>
<name>A0A1H3L1X0_9FIRM</name>
<keyword evidence="4 8" id="KW-1133">Transmembrane helix</keyword>
<proteinExistence type="inferred from homology"/>
<dbReference type="AlphaFoldDB" id="A0A1H3L1X0"/>
<feature type="transmembrane region" description="Helical" evidence="8">
    <location>
        <begin position="147"/>
        <end position="166"/>
    </location>
</feature>
<evidence type="ECO:0000256" key="3">
    <source>
        <dbReference type="ARBA" id="ARBA00022692"/>
    </source>
</evidence>
<protein>
    <recommendedName>
        <fullName evidence="8">Putative manganese efflux pump MntP</fullName>
    </recommendedName>
</protein>
<feature type="transmembrane region" description="Helical" evidence="8">
    <location>
        <begin position="41"/>
        <end position="64"/>
    </location>
</feature>
<dbReference type="InterPro" id="IPR022929">
    <property type="entry name" value="Put_MntP"/>
</dbReference>
<dbReference type="HAMAP" id="MF_01521">
    <property type="entry name" value="MntP_pump"/>
    <property type="match status" value="1"/>
</dbReference>
<keyword evidence="1 8" id="KW-0813">Transport</keyword>
<sequence>MRGIVNIMGFLGNALINETYPSADLDRALFFTLFNKDWRKAMGLFELILLAIGLAMDAFAVSICKGLAVKKLTIKEGLICGIWFGTFQGIMPFIGFLIGSRFERWIKIVAPWVAFILLTIIGINMIKEAFEEEEEDARADFDFKSMFVLAIATSIDALAVGITFVAVPVNVLAANVLINTIFGVLVIAVITFFISAIGVKIGNAFGTRYKSGSEVMGGTILIFIGLKTLIEALDTTGAVKDSDTVFGMLIPLIGTVLGALFVYQKKAELSDKMRMILGGLSSGIMLSIAVWGMIEPATNGFKVVLKGVALSLFVCFFAGVLMQSVLDMLVPHTHAFVDITEGPKVKLKPETKMMLSEIIHHVPEGMALGAVFGAHFIKTEWIPMQTPVLLALAIAVQNFPEALFVSLPIMQKGIGKGKAFLMGIISGVSVPLVAVFTLIIVTIFPVTLAFIMAIAGGALIFTTIEELPIIVSDKDNDSCTFAFIIGFVIFMVLIFR</sequence>
<feature type="transmembrane region" description="Helical" evidence="8">
    <location>
        <begin position="76"/>
        <end position="99"/>
    </location>
</feature>
<feature type="transmembrane region" description="Helical" evidence="8">
    <location>
        <begin position="215"/>
        <end position="233"/>
    </location>
</feature>
<dbReference type="Pfam" id="PF02659">
    <property type="entry name" value="Mntp"/>
    <property type="match status" value="1"/>
</dbReference>
<feature type="transmembrane region" description="Helical" evidence="8">
    <location>
        <begin position="172"/>
        <end position="194"/>
    </location>
</feature>
<dbReference type="GO" id="GO:0005384">
    <property type="term" value="F:manganese ion transmembrane transporter activity"/>
    <property type="evidence" value="ECO:0007669"/>
    <property type="project" value="UniProtKB-UniRule"/>
</dbReference>
<feature type="transmembrane region" description="Helical" evidence="8">
    <location>
        <begin position="419"/>
        <end position="444"/>
    </location>
</feature>
<dbReference type="InterPro" id="IPR003810">
    <property type="entry name" value="Mntp/YtaF"/>
</dbReference>
<feature type="transmembrane region" description="Helical" evidence="8">
    <location>
        <begin position="450"/>
        <end position="471"/>
    </location>
</feature>
<evidence type="ECO:0000256" key="2">
    <source>
        <dbReference type="ARBA" id="ARBA00022475"/>
    </source>
</evidence>
<dbReference type="EMBL" id="FNPG01000023">
    <property type="protein sequence ID" value="SDY57948.1"/>
    <property type="molecule type" value="Genomic_DNA"/>
</dbReference>
<gene>
    <name evidence="8" type="primary">mntP</name>
    <name evidence="9" type="ORF">SAMN02910414_01871</name>
</gene>
<keyword evidence="2 8" id="KW-1003">Cell membrane</keyword>
<accession>A0A1H3L1X0</accession>
<evidence type="ECO:0000256" key="4">
    <source>
        <dbReference type="ARBA" id="ARBA00022989"/>
    </source>
</evidence>
<evidence type="ECO:0000313" key="9">
    <source>
        <dbReference type="EMBL" id="SDY57948.1"/>
    </source>
</evidence>
<organism evidence="9 10">
    <name type="scientific">Lachnobacterium bovis DSM 14045</name>
    <dbReference type="NCBI Taxonomy" id="1122142"/>
    <lineage>
        <taxon>Bacteria</taxon>
        <taxon>Bacillati</taxon>
        <taxon>Bacillota</taxon>
        <taxon>Clostridia</taxon>
        <taxon>Lachnospirales</taxon>
        <taxon>Lachnospiraceae</taxon>
        <taxon>Lachnobacterium</taxon>
    </lineage>
</organism>
<evidence type="ECO:0000256" key="5">
    <source>
        <dbReference type="ARBA" id="ARBA00023065"/>
    </source>
</evidence>
<feature type="transmembrane region" description="Helical" evidence="8">
    <location>
        <begin position="105"/>
        <end position="126"/>
    </location>
</feature>
<evidence type="ECO:0000313" key="10">
    <source>
        <dbReference type="Proteomes" id="UP000183918"/>
    </source>
</evidence>
<keyword evidence="5 8" id="KW-0406">Ion transport</keyword>
<dbReference type="PANTHER" id="PTHR35529:SF1">
    <property type="entry name" value="MANGANESE EFFLUX PUMP MNTP-RELATED"/>
    <property type="match status" value="1"/>
</dbReference>
<feature type="transmembrane region" description="Helical" evidence="8">
    <location>
        <begin position="275"/>
        <end position="294"/>
    </location>
</feature>
<keyword evidence="6 8" id="KW-0472">Membrane</keyword>
<dbReference type="GO" id="GO:0005886">
    <property type="term" value="C:plasma membrane"/>
    <property type="evidence" value="ECO:0007669"/>
    <property type="project" value="UniProtKB-SubCell"/>
</dbReference>
<keyword evidence="7 8" id="KW-0464">Manganese</keyword>
<dbReference type="PANTHER" id="PTHR35529">
    <property type="entry name" value="MANGANESE EFFLUX PUMP MNTP-RELATED"/>
    <property type="match status" value="1"/>
</dbReference>
<feature type="transmembrane region" description="Helical" evidence="8">
    <location>
        <begin position="245"/>
        <end position="263"/>
    </location>
</feature>
<reference evidence="9 10" key="1">
    <citation type="submission" date="2016-10" db="EMBL/GenBank/DDBJ databases">
        <authorList>
            <person name="de Groot N.N."/>
        </authorList>
    </citation>
    <scope>NUCLEOTIDE SEQUENCE [LARGE SCALE GENOMIC DNA]</scope>
    <source>
        <strain evidence="9 10">DSM 14045</strain>
    </source>
</reference>
<evidence type="ECO:0000256" key="1">
    <source>
        <dbReference type="ARBA" id="ARBA00022448"/>
    </source>
</evidence>
<dbReference type="STRING" id="1122142.SAMN02910414_01871"/>
<comment type="function">
    <text evidence="8">Probably functions as a manganese efflux pump.</text>
</comment>
<evidence type="ECO:0000256" key="6">
    <source>
        <dbReference type="ARBA" id="ARBA00023136"/>
    </source>
</evidence>
<feature type="transmembrane region" description="Helical" evidence="8">
    <location>
        <begin position="358"/>
        <end position="377"/>
    </location>
</feature>
<keyword evidence="10" id="KW-1185">Reference proteome</keyword>
<keyword evidence="3 8" id="KW-0812">Transmembrane</keyword>
<feature type="transmembrane region" description="Helical" evidence="8">
    <location>
        <begin position="389"/>
        <end position="407"/>
    </location>
</feature>
<feature type="transmembrane region" description="Helical" evidence="8">
    <location>
        <begin position="300"/>
        <end position="322"/>
    </location>
</feature>
<comment type="subcellular location">
    <subcellularLocation>
        <location evidence="8">Cell membrane</location>
        <topology evidence="8">Multi-pass membrane protein</topology>
    </subcellularLocation>
</comment>
<feature type="transmembrane region" description="Helical" evidence="8">
    <location>
        <begin position="478"/>
        <end position="495"/>
    </location>
</feature>